<evidence type="ECO:0000256" key="1">
    <source>
        <dbReference type="ARBA" id="ARBA00008061"/>
    </source>
</evidence>
<dbReference type="InterPro" id="IPR045857">
    <property type="entry name" value="O16G_dom_2"/>
</dbReference>
<gene>
    <name evidence="4" type="ORF">Q9L58_009130</name>
</gene>
<proteinExistence type="inferred from homology"/>
<evidence type="ECO:0000256" key="2">
    <source>
        <dbReference type="ARBA" id="ARBA00026248"/>
    </source>
</evidence>
<comment type="caution">
    <text evidence="4">The sequence shown here is derived from an EMBL/GenBank/DDBJ whole genome shotgun (WGS) entry which is preliminary data.</text>
</comment>
<dbReference type="InterPro" id="IPR017853">
    <property type="entry name" value="GH"/>
</dbReference>
<dbReference type="Proteomes" id="UP001447188">
    <property type="component" value="Unassembled WGS sequence"/>
</dbReference>
<dbReference type="Pfam" id="PF00128">
    <property type="entry name" value="Alpha-amylase"/>
    <property type="match status" value="1"/>
</dbReference>
<dbReference type="Gene3D" id="2.60.40.1180">
    <property type="entry name" value="Golgi alpha-mannosidase II"/>
    <property type="match status" value="1"/>
</dbReference>
<dbReference type="Gene3D" id="3.90.400.10">
    <property type="entry name" value="Oligo-1,6-glucosidase, Domain 2"/>
    <property type="match status" value="1"/>
</dbReference>
<name>A0ABR3G7T0_9PEZI</name>
<dbReference type="SUPFAM" id="SSF51011">
    <property type="entry name" value="Glycosyl hydrolase domain"/>
    <property type="match status" value="1"/>
</dbReference>
<protein>
    <recommendedName>
        <fullName evidence="3">Glycosyl hydrolase family 13 catalytic domain-containing protein</fullName>
    </recommendedName>
</protein>
<comment type="similarity">
    <text evidence="1">Belongs to the glycosyl hydrolase 13 family.</text>
</comment>
<accession>A0ABR3G7T0</accession>
<evidence type="ECO:0000313" key="4">
    <source>
        <dbReference type="EMBL" id="KAL0632004.1"/>
    </source>
</evidence>
<evidence type="ECO:0000259" key="3">
    <source>
        <dbReference type="SMART" id="SM00642"/>
    </source>
</evidence>
<keyword evidence="2" id="KW-0462">Maltose metabolism</keyword>
<dbReference type="PANTHER" id="PTHR10357">
    <property type="entry name" value="ALPHA-AMYLASE FAMILY MEMBER"/>
    <property type="match status" value="1"/>
</dbReference>
<dbReference type="SMART" id="SM00642">
    <property type="entry name" value="Aamy"/>
    <property type="match status" value="1"/>
</dbReference>
<dbReference type="CDD" id="cd11333">
    <property type="entry name" value="AmyAc_SI_OligoGlu_DGase"/>
    <property type="match status" value="1"/>
</dbReference>
<dbReference type="EMBL" id="JBBBZM010000194">
    <property type="protein sequence ID" value="KAL0632004.1"/>
    <property type="molecule type" value="Genomic_DNA"/>
</dbReference>
<dbReference type="PANTHER" id="PTHR10357:SF179">
    <property type="entry name" value="NEUTRAL AND BASIC AMINO ACID TRANSPORT PROTEIN RBAT"/>
    <property type="match status" value="1"/>
</dbReference>
<reference evidence="4 5" key="1">
    <citation type="submission" date="2024-02" db="EMBL/GenBank/DDBJ databases">
        <title>Discinaceae phylogenomics.</title>
        <authorList>
            <person name="Dirks A.C."/>
            <person name="James T.Y."/>
        </authorList>
    </citation>
    <scope>NUCLEOTIDE SEQUENCE [LARGE SCALE GENOMIC DNA]</scope>
    <source>
        <strain evidence="4 5">ACD0624</strain>
    </source>
</reference>
<feature type="domain" description="Glycosyl hydrolase family 13 catalytic" evidence="3">
    <location>
        <begin position="32"/>
        <end position="457"/>
    </location>
</feature>
<organism evidence="4 5">
    <name type="scientific">Discina gigas</name>
    <dbReference type="NCBI Taxonomy" id="1032678"/>
    <lineage>
        <taxon>Eukaryota</taxon>
        <taxon>Fungi</taxon>
        <taxon>Dikarya</taxon>
        <taxon>Ascomycota</taxon>
        <taxon>Pezizomycotina</taxon>
        <taxon>Pezizomycetes</taxon>
        <taxon>Pezizales</taxon>
        <taxon>Discinaceae</taxon>
        <taxon>Discina</taxon>
    </lineage>
</organism>
<dbReference type="SUPFAM" id="SSF51445">
    <property type="entry name" value="(Trans)glycosidases"/>
    <property type="match status" value="1"/>
</dbReference>
<dbReference type="InterPro" id="IPR006047">
    <property type="entry name" value="GH13_cat_dom"/>
</dbReference>
<dbReference type="InterPro" id="IPR013780">
    <property type="entry name" value="Glyco_hydro_b"/>
</dbReference>
<keyword evidence="5" id="KW-1185">Reference proteome</keyword>
<evidence type="ECO:0000313" key="5">
    <source>
        <dbReference type="Proteomes" id="UP001447188"/>
    </source>
</evidence>
<sequence>MSAIIKNEETLTSGSASRRPYRAWWKDAAVYQIYPSSFNDTNGDGIGDLRGIIEKLDYLKKLGVNVIWLSPIYKSPQKDMGYDISDYRDVDPRYGTLADLDELEKGLRERGMKLVMDLVVNHTSDEHAWFKESRASSYNAKADWYIWKDPRIGSNGERQPPNNWVSVFEGSAWTYNEARNQYYLHLFLPEQPDLNWEHPPVREAVYDLMRFWLDKGIDGFRMDVINLISKVQTFPDAPVTKPGEKYQSGMKYCANGPRMHEFLHEMRNEVLDKYDTLTVGEMPWVDDPDEVLKAIGRDRGELDMIFQFDIVGIDNGDLGKFSPRKWHLQDLREVVSKWQNYMIYNDGWNALFDESHDQGRSVSRYVDRGATDTDYETRAFAAKMLATFLALQSGTVYIYQGQELGMRNCPRQWGIEEYKDIETLKYWNKVLKERGGGDVDMSDVMDQLQLKARDNGRTPMQWDSTNHGGFTTGKPWMRVNDEYPSWNASLQTEDESSVYTYWSNLLEFRKNYLDIVVYGDFKMLTKEDEAVIAYRRESHTEHGEERRSIVVVLNFQPTESKWNLADGGLAHDGIDDQVLLGNYKGKLNITDGVVTLRPFETVVFSG</sequence>
<dbReference type="Gene3D" id="3.20.20.80">
    <property type="entry name" value="Glycosidases"/>
    <property type="match status" value="1"/>
</dbReference>